<keyword evidence="9" id="KW-1185">Reference proteome</keyword>
<evidence type="ECO:0000256" key="5">
    <source>
        <dbReference type="SAM" id="MobiDB-lite"/>
    </source>
</evidence>
<dbReference type="OrthoDB" id="57939at2759"/>
<dbReference type="STRING" id="13706.A0A1X2HA34"/>
<dbReference type="GO" id="GO:0005525">
    <property type="term" value="F:GTP binding"/>
    <property type="evidence" value="ECO:0007669"/>
    <property type="project" value="UniProtKB-KW"/>
</dbReference>
<evidence type="ECO:0000256" key="2">
    <source>
        <dbReference type="ARBA" id="ARBA00022741"/>
    </source>
</evidence>
<evidence type="ECO:0000313" key="8">
    <source>
        <dbReference type="EMBL" id="ORY95500.1"/>
    </source>
</evidence>
<comment type="similarity">
    <text evidence="1">Belongs to the GTP cyclohydrolase II family.</text>
</comment>
<feature type="domain" description="GTP cyclohydrolase N-terminal" evidence="7">
    <location>
        <begin position="82"/>
        <end position="274"/>
    </location>
</feature>
<dbReference type="OMA" id="FQQLMPD"/>
<evidence type="ECO:0000256" key="3">
    <source>
        <dbReference type="ARBA" id="ARBA00022801"/>
    </source>
</evidence>
<dbReference type="Proteomes" id="UP000242180">
    <property type="component" value="Unassembled WGS sequence"/>
</dbReference>
<evidence type="ECO:0000259" key="7">
    <source>
        <dbReference type="Pfam" id="PF12471"/>
    </source>
</evidence>
<evidence type="ECO:0000256" key="4">
    <source>
        <dbReference type="ARBA" id="ARBA00023134"/>
    </source>
</evidence>
<evidence type="ECO:0000259" key="6">
    <source>
        <dbReference type="Pfam" id="PF00925"/>
    </source>
</evidence>
<dbReference type="InterPro" id="IPR036144">
    <property type="entry name" value="RibA-like_sf"/>
</dbReference>
<evidence type="ECO:0000256" key="1">
    <source>
        <dbReference type="ARBA" id="ARBA00008131"/>
    </source>
</evidence>
<dbReference type="CDD" id="cd00641">
    <property type="entry name" value="GTP_cyclohydro2"/>
    <property type="match status" value="1"/>
</dbReference>
<dbReference type="InterPro" id="IPR000926">
    <property type="entry name" value="RibA"/>
</dbReference>
<dbReference type="InterPro" id="IPR022163">
    <property type="entry name" value="GTP_CH_N"/>
</dbReference>
<dbReference type="PANTHER" id="PTHR47259:SF2">
    <property type="entry name" value="URACIL-REGULATED PROTEIN 1"/>
    <property type="match status" value="1"/>
</dbReference>
<dbReference type="PANTHER" id="PTHR47259">
    <property type="match status" value="1"/>
</dbReference>
<evidence type="ECO:0000313" key="9">
    <source>
        <dbReference type="Proteomes" id="UP000242180"/>
    </source>
</evidence>
<dbReference type="AlphaFoldDB" id="A0A1X2HA34"/>
<keyword evidence="3 8" id="KW-0378">Hydrolase</keyword>
<gene>
    <name evidence="8" type="ORF">BCR43DRAFT_515627</name>
</gene>
<dbReference type="Gene3D" id="3.40.50.10990">
    <property type="entry name" value="GTP cyclohydrolase II"/>
    <property type="match status" value="1"/>
</dbReference>
<dbReference type="EMBL" id="MCGN01000006">
    <property type="protein sequence ID" value="ORY95500.1"/>
    <property type="molecule type" value="Genomic_DNA"/>
</dbReference>
<feature type="domain" description="GTP cyclohydrolase II" evidence="6">
    <location>
        <begin position="307"/>
        <end position="451"/>
    </location>
</feature>
<proteinExistence type="inferred from homology"/>
<feature type="region of interest" description="Disordered" evidence="5">
    <location>
        <begin position="50"/>
        <end position="75"/>
    </location>
</feature>
<dbReference type="NCBIfam" id="NF005536">
    <property type="entry name" value="PRK07198.1"/>
    <property type="match status" value="1"/>
</dbReference>
<comment type="caution">
    <text evidence="8">The sequence shown here is derived from an EMBL/GenBank/DDBJ whole genome shotgun (WGS) entry which is preliminary data.</text>
</comment>
<keyword evidence="4" id="KW-0342">GTP-binding</keyword>
<name>A0A1X2HA34_SYNRA</name>
<organism evidence="8 9">
    <name type="scientific">Syncephalastrum racemosum</name>
    <name type="common">Filamentous fungus</name>
    <dbReference type="NCBI Taxonomy" id="13706"/>
    <lineage>
        <taxon>Eukaryota</taxon>
        <taxon>Fungi</taxon>
        <taxon>Fungi incertae sedis</taxon>
        <taxon>Mucoromycota</taxon>
        <taxon>Mucoromycotina</taxon>
        <taxon>Mucoromycetes</taxon>
        <taxon>Mucorales</taxon>
        <taxon>Syncephalastraceae</taxon>
        <taxon>Syncephalastrum</taxon>
    </lineage>
</organism>
<dbReference type="InParanoid" id="A0A1X2HA34"/>
<dbReference type="Pfam" id="PF00925">
    <property type="entry name" value="GTP_cyclohydro2"/>
    <property type="match status" value="1"/>
</dbReference>
<dbReference type="GO" id="GO:0003935">
    <property type="term" value="F:GTP cyclohydrolase II activity"/>
    <property type="evidence" value="ECO:0007669"/>
    <property type="project" value="InterPro"/>
</dbReference>
<dbReference type="Pfam" id="PF12471">
    <property type="entry name" value="GTP_CH_N"/>
    <property type="match status" value="1"/>
</dbReference>
<dbReference type="InterPro" id="IPR032677">
    <property type="entry name" value="GTP_cyclohydro_II"/>
</dbReference>
<reference evidence="8 9" key="1">
    <citation type="submission" date="2016-07" db="EMBL/GenBank/DDBJ databases">
        <title>Pervasive Adenine N6-methylation of Active Genes in Fungi.</title>
        <authorList>
            <consortium name="DOE Joint Genome Institute"/>
            <person name="Mondo S.J."/>
            <person name="Dannebaum R.O."/>
            <person name="Kuo R.C."/>
            <person name="Labutti K."/>
            <person name="Haridas S."/>
            <person name="Kuo A."/>
            <person name="Salamov A."/>
            <person name="Ahrendt S.R."/>
            <person name="Lipzen A."/>
            <person name="Sullivan W."/>
            <person name="Andreopoulos W.B."/>
            <person name="Clum A."/>
            <person name="Lindquist E."/>
            <person name="Daum C."/>
            <person name="Ramamoorthy G.K."/>
            <person name="Gryganskyi A."/>
            <person name="Culley D."/>
            <person name="Magnuson J.K."/>
            <person name="James T.Y."/>
            <person name="O'Malley M.A."/>
            <person name="Stajich J.E."/>
            <person name="Spatafora J.W."/>
            <person name="Visel A."/>
            <person name="Grigoriev I.V."/>
        </authorList>
    </citation>
    <scope>NUCLEOTIDE SEQUENCE [LARGE SCALE GENOMIC DNA]</scope>
    <source>
        <strain evidence="8 9">NRRL 2496</strain>
    </source>
</reference>
<accession>A0A1X2HA34</accession>
<protein>
    <submittedName>
        <fullName evidence="8">GTP cyclohydrolase N terminal-domain-containing protein</fullName>
    </submittedName>
</protein>
<dbReference type="GO" id="GO:0009231">
    <property type="term" value="P:riboflavin biosynthetic process"/>
    <property type="evidence" value="ECO:0007669"/>
    <property type="project" value="InterPro"/>
</dbReference>
<sequence length="503" mass="55662">MTFANEPILKQLLETVEAMHHDQQRLSAQVEQLTQSQKTVSPKSVLTALPPAVAETPSETPPKISPKTAPASTMANGTMYPQRVILTTYPGQHGIHPVNLQWGASDHKTRGPVVASRHPESIKKRNAIGAYGGSYCVYRALATAIGDLPSNHRPNFDMTEPAFKIGPHPSWFDPAKIVSLDPFGHLAPQLYKEEFEQGLDVRPTIAVTKAHMTMAEMEMSVKKGTLQVDGKIVVNDRGDLSVSKAAVEPVWYLPGVAERFGIDEGLLRRALFEDTGGMYPELITRPDLKVYLPPIGGISVYVFGNPAYISDPSKKLTLRVHDECNGSDVFGSDICTCRPYLIYGIEECVKQAQQGGVGVIVYFRKEGRALGEVTKYLVYNARKRQVGGDTADQYFLRTECIAGVKDMRFQALMPDVLHWLGIQKIDRMMSMSNMKHDAIVGAGIPILERVPIPEEMIPEDSRVEIDAKIASGYFTTGSVMTEKELADVKGRNWDLNAWEDIEH</sequence>
<dbReference type="SUPFAM" id="SSF142695">
    <property type="entry name" value="RibA-like"/>
    <property type="match status" value="1"/>
</dbReference>
<keyword evidence="2" id="KW-0547">Nucleotide-binding</keyword>